<proteinExistence type="predicted"/>
<protein>
    <submittedName>
        <fullName evidence="3">Aaa family atpase protein</fullName>
    </submittedName>
</protein>
<dbReference type="PANTHER" id="PTHR46411">
    <property type="entry name" value="FAMILY ATPASE, PUTATIVE-RELATED"/>
    <property type="match status" value="1"/>
</dbReference>
<feature type="compositionally biased region" description="Acidic residues" evidence="1">
    <location>
        <begin position="932"/>
        <end position="942"/>
    </location>
</feature>
<feature type="domain" description="AAA+ ATPase" evidence="2">
    <location>
        <begin position="635"/>
        <end position="762"/>
    </location>
</feature>
<evidence type="ECO:0000313" key="4">
    <source>
        <dbReference type="Proteomes" id="UP001301769"/>
    </source>
</evidence>
<keyword evidence="4" id="KW-1185">Reference proteome</keyword>
<dbReference type="GO" id="GO:0016887">
    <property type="term" value="F:ATP hydrolysis activity"/>
    <property type="evidence" value="ECO:0007669"/>
    <property type="project" value="InterPro"/>
</dbReference>
<dbReference type="PANTHER" id="PTHR46411:SF2">
    <property type="entry name" value="AAA+ ATPASE DOMAIN-CONTAINING PROTEIN"/>
    <property type="match status" value="1"/>
</dbReference>
<dbReference type="InterPro" id="IPR027417">
    <property type="entry name" value="P-loop_NTPase"/>
</dbReference>
<organism evidence="3 4">
    <name type="scientific">Rhypophila decipiens</name>
    <dbReference type="NCBI Taxonomy" id="261697"/>
    <lineage>
        <taxon>Eukaryota</taxon>
        <taxon>Fungi</taxon>
        <taxon>Dikarya</taxon>
        <taxon>Ascomycota</taxon>
        <taxon>Pezizomycotina</taxon>
        <taxon>Sordariomycetes</taxon>
        <taxon>Sordariomycetidae</taxon>
        <taxon>Sordariales</taxon>
        <taxon>Naviculisporaceae</taxon>
        <taxon>Rhypophila</taxon>
    </lineage>
</organism>
<dbReference type="GO" id="GO:0005524">
    <property type="term" value="F:ATP binding"/>
    <property type="evidence" value="ECO:0007669"/>
    <property type="project" value="InterPro"/>
</dbReference>
<reference evidence="3" key="2">
    <citation type="submission" date="2023-05" db="EMBL/GenBank/DDBJ databases">
        <authorList>
            <consortium name="Lawrence Berkeley National Laboratory"/>
            <person name="Steindorff A."/>
            <person name="Hensen N."/>
            <person name="Bonometti L."/>
            <person name="Westerberg I."/>
            <person name="Brannstrom I.O."/>
            <person name="Guillou S."/>
            <person name="Cros-Aarteil S."/>
            <person name="Calhoun S."/>
            <person name="Haridas S."/>
            <person name="Kuo A."/>
            <person name="Mondo S."/>
            <person name="Pangilinan J."/>
            <person name="Riley R."/>
            <person name="Labutti K."/>
            <person name="Andreopoulos B."/>
            <person name="Lipzen A."/>
            <person name="Chen C."/>
            <person name="Yanf M."/>
            <person name="Daum C."/>
            <person name="Ng V."/>
            <person name="Clum A."/>
            <person name="Ohm R."/>
            <person name="Martin F."/>
            <person name="Silar P."/>
            <person name="Natvig D."/>
            <person name="Lalanne C."/>
            <person name="Gautier V."/>
            <person name="Ament-Velasquez S.L."/>
            <person name="Kruys A."/>
            <person name="Hutchinson M.I."/>
            <person name="Powell A.J."/>
            <person name="Barry K."/>
            <person name="Miller A.N."/>
            <person name="Grigoriev I.V."/>
            <person name="Debuchy R."/>
            <person name="Gladieux P."/>
            <person name="Thoren M.H."/>
            <person name="Johannesson H."/>
        </authorList>
    </citation>
    <scope>NUCLEOTIDE SEQUENCE</scope>
    <source>
        <strain evidence="3">PSN293</strain>
    </source>
</reference>
<feature type="compositionally biased region" description="Basic and acidic residues" evidence="1">
    <location>
        <begin position="350"/>
        <end position="359"/>
    </location>
</feature>
<dbReference type="EMBL" id="MU858269">
    <property type="protein sequence ID" value="KAK4207871.1"/>
    <property type="molecule type" value="Genomic_DNA"/>
</dbReference>
<dbReference type="Proteomes" id="UP001301769">
    <property type="component" value="Unassembled WGS sequence"/>
</dbReference>
<dbReference type="InterPro" id="IPR003593">
    <property type="entry name" value="AAA+_ATPase"/>
</dbReference>
<feature type="region of interest" description="Disordered" evidence="1">
    <location>
        <begin position="893"/>
        <end position="1043"/>
    </location>
</feature>
<dbReference type="SMART" id="SM00382">
    <property type="entry name" value="AAA"/>
    <property type="match status" value="1"/>
</dbReference>
<reference evidence="3" key="1">
    <citation type="journal article" date="2023" name="Mol. Phylogenet. Evol.">
        <title>Genome-scale phylogeny and comparative genomics of the fungal order Sordariales.</title>
        <authorList>
            <person name="Hensen N."/>
            <person name="Bonometti L."/>
            <person name="Westerberg I."/>
            <person name="Brannstrom I.O."/>
            <person name="Guillou S."/>
            <person name="Cros-Aarteil S."/>
            <person name="Calhoun S."/>
            <person name="Haridas S."/>
            <person name="Kuo A."/>
            <person name="Mondo S."/>
            <person name="Pangilinan J."/>
            <person name="Riley R."/>
            <person name="LaButti K."/>
            <person name="Andreopoulos B."/>
            <person name="Lipzen A."/>
            <person name="Chen C."/>
            <person name="Yan M."/>
            <person name="Daum C."/>
            <person name="Ng V."/>
            <person name="Clum A."/>
            <person name="Steindorff A."/>
            <person name="Ohm R.A."/>
            <person name="Martin F."/>
            <person name="Silar P."/>
            <person name="Natvig D.O."/>
            <person name="Lalanne C."/>
            <person name="Gautier V."/>
            <person name="Ament-Velasquez S.L."/>
            <person name="Kruys A."/>
            <person name="Hutchinson M.I."/>
            <person name="Powell A.J."/>
            <person name="Barry K."/>
            <person name="Miller A.N."/>
            <person name="Grigoriev I.V."/>
            <person name="Debuchy R."/>
            <person name="Gladieux P."/>
            <person name="Hiltunen Thoren M."/>
            <person name="Johannesson H."/>
        </authorList>
    </citation>
    <scope>NUCLEOTIDE SEQUENCE</scope>
    <source>
        <strain evidence="3">PSN293</strain>
    </source>
</reference>
<dbReference type="CDD" id="cd19481">
    <property type="entry name" value="RecA-like_protease"/>
    <property type="match status" value="1"/>
</dbReference>
<gene>
    <name evidence="3" type="ORF">QBC37DRAFT_297806</name>
</gene>
<accession>A0AAN6XY72</accession>
<dbReference type="Pfam" id="PF00004">
    <property type="entry name" value="AAA"/>
    <property type="match status" value="1"/>
</dbReference>
<dbReference type="Pfam" id="PF22942">
    <property type="entry name" value="DUF7025"/>
    <property type="match status" value="1"/>
</dbReference>
<dbReference type="InterPro" id="IPR054289">
    <property type="entry name" value="DUF7025"/>
</dbReference>
<feature type="compositionally biased region" description="Basic and acidic residues" evidence="1">
    <location>
        <begin position="987"/>
        <end position="998"/>
    </location>
</feature>
<name>A0AAN6XY72_9PEZI</name>
<feature type="region of interest" description="Disordered" evidence="1">
    <location>
        <begin position="344"/>
        <end position="368"/>
    </location>
</feature>
<dbReference type="SUPFAM" id="SSF52540">
    <property type="entry name" value="P-loop containing nucleoside triphosphate hydrolases"/>
    <property type="match status" value="1"/>
</dbReference>
<feature type="compositionally biased region" description="Polar residues" evidence="1">
    <location>
        <begin position="1034"/>
        <end position="1043"/>
    </location>
</feature>
<evidence type="ECO:0000259" key="2">
    <source>
        <dbReference type="SMART" id="SM00382"/>
    </source>
</evidence>
<dbReference type="Gene3D" id="3.40.50.300">
    <property type="entry name" value="P-loop containing nucleotide triphosphate hydrolases"/>
    <property type="match status" value="1"/>
</dbReference>
<evidence type="ECO:0000256" key="1">
    <source>
        <dbReference type="SAM" id="MobiDB-lite"/>
    </source>
</evidence>
<dbReference type="InterPro" id="IPR056599">
    <property type="entry name" value="AAA_lid_fung"/>
</dbReference>
<sequence length="1043" mass="117392">MWDRLHDDLYRDQAQRKAQNTTIPVLTALAEHFGGLEDRVKKLEDENKKFRLGARKPTQNAETDTPPDLTVKFYDAAGHIDKNGKFQDVHEGAEPGTYMCEEDPRYLIRVLYAKLNDGAQASDEDDNSTAPDPEHVDILTFGVLSKPVSAFFENIFGIEFENGDLVRFGKPFRPLIRHYHDLRKHLAKLEQKYGMVPGRPYSSPDTSQLYVPEAGVGHDERSPSVIPLLLDDGKDNLAPSYDRPSAITHFQLLLDFVDKYLGKQVQLFDCIRNGQEDRVAFKDLWMVFDTQDIIISPVRDTEQKSFRNTLQDLDHKQIKRFASQAYQVVATTGGMPFTSAVRNTTQMDTSEEKAQKGEDGTEGSGFKSSKGIRGSYSDLVVYCFSLDFNGIEFGAVREVFVFKPYELKMDVSSLQVYPVRHPRRGNFLLERGRHFASVTEVSHLQYEGLTAGSTREDINSPVVIDMKLAYESETNGIDAPKFAPLTTFWIDDNSSMEAFDLLGKPTCSNQWCYDGECLVRLYVTYQMGLRNTMDHKIKPTLEQYSVDRDGFTQLLETRGLIQLLPGVVPGFALRNRKWVLLDLSLLGEIKEKNEWKSLVLPKGHQRMVQAMVETYTDVRGHGSFRGMDLVSGKGEGCIILLHGVPGVGKTSTAECVAAHTNKPLYPITCGDIGVTPEAVESNMERHFKLAHKWGCVLLLDEADVFLAKRDQRDVVRNGLVSVFLRILEYYSGILFLTTNRVGAIDDAFRSRLHLQLYYPKLTKSQTNKIFIKNFEQVEAINQDRIRHGLPIFEYSRHQKKILSWAEKNFNTLSWNGRQIRNGFQTVLALAEFEIKKSSVSRKKGGSEKSPVMNLDLFKIVAEASLQFNRYLKETHGFEENMLAYQDKVRADPGEMLGTIGTSSGHGGRGKTDEPVLEDPTDMSTTSESGSESGEESEEEDETGSGQEGSDQDIDEDSQSSSGDERKRKKVKKEKGKTTIKERKKVSKGKDRVKDDRRSSSKTRGSGSKKKAVSGKSTSGKKNTKVKVKEEEPSENLSSGSESE</sequence>
<dbReference type="InterPro" id="IPR003959">
    <property type="entry name" value="ATPase_AAA_core"/>
</dbReference>
<comment type="caution">
    <text evidence="3">The sequence shown here is derived from an EMBL/GenBank/DDBJ whole genome shotgun (WGS) entry which is preliminary data.</text>
</comment>
<evidence type="ECO:0000313" key="3">
    <source>
        <dbReference type="EMBL" id="KAK4207871.1"/>
    </source>
</evidence>
<dbReference type="Pfam" id="PF23232">
    <property type="entry name" value="AAA_lid_13"/>
    <property type="match status" value="1"/>
</dbReference>
<dbReference type="AlphaFoldDB" id="A0AAN6XY72"/>